<name>A0ABT7JPI2_9HYPH</name>
<sequence>MDLKGEYRIKALRPDVWAMINDPQVLKDCIPGCESLDGSLEDGFTARVTTKIGPIKATFDGSVKLSNIQAPESYTISGEGKGGVAGFAKGGADVHLAEREGETILSYTAKAQVGGKLAQLGARLIDSTAKKLADEFFASLAARASAPAAAVEQGSAAYEAVIVGGNPEPAASVSAPAAAAPPSSAPPSASSNKSTLLLIGLAVVVIAAVVVAVAVH</sequence>
<dbReference type="Pfam" id="PF06240">
    <property type="entry name" value="COXG"/>
    <property type="match status" value="1"/>
</dbReference>
<organism evidence="2 3">
    <name type="scientific">Rhizobium mayense</name>
    <dbReference type="NCBI Taxonomy" id="1312184"/>
    <lineage>
        <taxon>Bacteria</taxon>
        <taxon>Pseudomonadati</taxon>
        <taxon>Pseudomonadota</taxon>
        <taxon>Alphaproteobacteria</taxon>
        <taxon>Hyphomicrobiales</taxon>
        <taxon>Rhizobiaceae</taxon>
        <taxon>Rhizobium/Agrobacterium group</taxon>
        <taxon>Rhizobium</taxon>
    </lineage>
</organism>
<proteinExistence type="predicted"/>
<dbReference type="PANTHER" id="PTHR38588:SF1">
    <property type="entry name" value="BLL0334 PROTEIN"/>
    <property type="match status" value="1"/>
</dbReference>
<keyword evidence="3" id="KW-1185">Reference proteome</keyword>
<evidence type="ECO:0000313" key="2">
    <source>
        <dbReference type="EMBL" id="MDL2398262.1"/>
    </source>
</evidence>
<gene>
    <name evidence="2" type="ORF">PY649_05075</name>
</gene>
<feature type="transmembrane region" description="Helical" evidence="1">
    <location>
        <begin position="196"/>
        <end position="215"/>
    </location>
</feature>
<accession>A0ABT7JPI2</accession>
<dbReference type="SUPFAM" id="SSF55961">
    <property type="entry name" value="Bet v1-like"/>
    <property type="match status" value="1"/>
</dbReference>
<dbReference type="InterPro" id="IPR010419">
    <property type="entry name" value="CO_DH_gsu"/>
</dbReference>
<dbReference type="CDD" id="cd05018">
    <property type="entry name" value="CoxG"/>
    <property type="match status" value="1"/>
</dbReference>
<dbReference type="RefSeq" id="WP_285867097.1">
    <property type="nucleotide sequence ID" value="NZ_JARFYM010000002.1"/>
</dbReference>
<evidence type="ECO:0000313" key="3">
    <source>
        <dbReference type="Proteomes" id="UP001172645"/>
    </source>
</evidence>
<comment type="caution">
    <text evidence="2">The sequence shown here is derived from an EMBL/GenBank/DDBJ whole genome shotgun (WGS) entry which is preliminary data.</text>
</comment>
<dbReference type="Gene3D" id="3.30.530.20">
    <property type="match status" value="1"/>
</dbReference>
<keyword evidence="1" id="KW-0472">Membrane</keyword>
<dbReference type="InterPro" id="IPR023393">
    <property type="entry name" value="START-like_dom_sf"/>
</dbReference>
<dbReference type="PANTHER" id="PTHR38588">
    <property type="entry name" value="BLL0334 PROTEIN"/>
    <property type="match status" value="1"/>
</dbReference>
<keyword evidence="1" id="KW-0812">Transmembrane</keyword>
<protein>
    <submittedName>
        <fullName evidence="2">Carbon monoxide dehydrogenase subunit G</fullName>
    </submittedName>
</protein>
<dbReference type="Proteomes" id="UP001172645">
    <property type="component" value="Unassembled WGS sequence"/>
</dbReference>
<evidence type="ECO:0000256" key="1">
    <source>
        <dbReference type="SAM" id="Phobius"/>
    </source>
</evidence>
<reference evidence="2" key="1">
    <citation type="submission" date="2023-06" db="EMBL/GenBank/DDBJ databases">
        <title>Phylogenetic Diversity of Rhizobium strains.</title>
        <authorList>
            <person name="Moura F.T."/>
            <person name="Helene L.C.F."/>
            <person name="Hungria M."/>
        </authorList>
    </citation>
    <scope>NUCLEOTIDE SEQUENCE</scope>
    <source>
        <strain evidence="2">CCGE526</strain>
    </source>
</reference>
<keyword evidence="1" id="KW-1133">Transmembrane helix</keyword>
<dbReference type="EMBL" id="JARFYM010000002">
    <property type="protein sequence ID" value="MDL2398262.1"/>
    <property type="molecule type" value="Genomic_DNA"/>
</dbReference>